<accession>J6ELE5</accession>
<feature type="region of interest" description="Disordered" evidence="1">
    <location>
        <begin position="461"/>
        <end position="482"/>
    </location>
</feature>
<dbReference type="AlphaFoldDB" id="J6ELE5"/>
<dbReference type="VEuPathDB" id="FungiDB:A1Q1_06497"/>
<gene>
    <name evidence="2" type="ORF">A1Q1_06497</name>
</gene>
<dbReference type="Proteomes" id="UP000002748">
    <property type="component" value="Unassembled WGS sequence"/>
</dbReference>
<reference evidence="2 3" key="1">
    <citation type="journal article" date="2012" name="Eukaryot. Cell">
        <title>Draft genome sequence of CBS 2479, the standard type strain of Trichosporon asahii.</title>
        <authorList>
            <person name="Yang R.Y."/>
            <person name="Li H.T."/>
            <person name="Zhu H."/>
            <person name="Zhou G.P."/>
            <person name="Wang M."/>
            <person name="Wang L."/>
        </authorList>
    </citation>
    <scope>NUCLEOTIDE SEQUENCE [LARGE SCALE GENOMIC DNA]</scope>
    <source>
        <strain evidence="3">ATCC 90039 / CBS 2479 / JCM 2466 / KCTC 7840 / NCYC 2677 / UAMH 7654</strain>
    </source>
</reference>
<feature type="compositionally biased region" description="Low complexity" evidence="1">
    <location>
        <begin position="339"/>
        <end position="349"/>
    </location>
</feature>
<dbReference type="OrthoDB" id="10256743at2759"/>
<dbReference type="HOGENOM" id="CLU_585281_0_0_1"/>
<feature type="region of interest" description="Disordered" evidence="1">
    <location>
        <begin position="118"/>
        <end position="139"/>
    </location>
</feature>
<feature type="region of interest" description="Disordered" evidence="1">
    <location>
        <begin position="226"/>
        <end position="245"/>
    </location>
</feature>
<evidence type="ECO:0000313" key="2">
    <source>
        <dbReference type="EMBL" id="EJT45089.1"/>
    </source>
</evidence>
<feature type="region of interest" description="Disordered" evidence="1">
    <location>
        <begin position="66"/>
        <end position="100"/>
    </location>
</feature>
<name>J6ELE5_TRIAS</name>
<dbReference type="RefSeq" id="XP_014177086.1">
    <property type="nucleotide sequence ID" value="XM_014321611.1"/>
</dbReference>
<proteinExistence type="predicted"/>
<dbReference type="KEGG" id="tasa:A1Q1_06497"/>
<comment type="caution">
    <text evidence="2">The sequence shown here is derived from an EMBL/GenBank/DDBJ whole genome shotgun (WGS) entry which is preliminary data.</text>
</comment>
<evidence type="ECO:0000256" key="1">
    <source>
        <dbReference type="SAM" id="MobiDB-lite"/>
    </source>
</evidence>
<organism evidence="2 3">
    <name type="scientific">Trichosporon asahii var. asahii (strain ATCC 90039 / CBS 2479 / JCM 2466 / KCTC 7840 / NBRC 103889/ NCYC 2677 / UAMH 7654)</name>
    <name type="common">Yeast</name>
    <dbReference type="NCBI Taxonomy" id="1186058"/>
    <lineage>
        <taxon>Eukaryota</taxon>
        <taxon>Fungi</taxon>
        <taxon>Dikarya</taxon>
        <taxon>Basidiomycota</taxon>
        <taxon>Agaricomycotina</taxon>
        <taxon>Tremellomycetes</taxon>
        <taxon>Trichosporonales</taxon>
        <taxon>Trichosporonaceae</taxon>
        <taxon>Trichosporon</taxon>
    </lineage>
</organism>
<dbReference type="EMBL" id="ALBS01000334">
    <property type="protein sequence ID" value="EJT45089.1"/>
    <property type="molecule type" value="Genomic_DNA"/>
</dbReference>
<feature type="compositionally biased region" description="Basic and acidic residues" evidence="1">
    <location>
        <begin position="66"/>
        <end position="88"/>
    </location>
</feature>
<protein>
    <submittedName>
        <fullName evidence="2">Uncharacterized protein</fullName>
    </submittedName>
</protein>
<evidence type="ECO:0000313" key="3">
    <source>
        <dbReference type="Proteomes" id="UP000002748"/>
    </source>
</evidence>
<sequence length="495" mass="53268">MFNESDVRANLAESAVFLVRFAPSLLTQRSQLTAIMTTNDSATSAPLRLPAILQNPKNHALRQVEAHNQQQREKAAARREAAKNRGDDVAASSSTRGKRVVRRMNNAAFVDNPYAVAPRRSDMSPSVPLHQRPLKPSFPSDAIERTAQIPSVPGTKDPLGASSVSGAFSTSLKGTRALLRKRGRRAETIVPSIENAVRGWLGGEYDIAPGDLGWRVIDKTPVEASARAANGHAGPSNGRRLPPQHQMNALPPLPVENGSVPAILEVSRSVAHLSWAVPDSFDRLVVHLVARYYELVSWNQSTINGQTVRLTHLVRPNLVKARAPPPSHALLTPETTDVSGPSAGETSGSGTEGEDSDAATEMGQHSDVEEDADKTFTSLTERFGTESDSEDQLTDLGLTHDALMERFGNMDLHRTVSHGSSAYASSEGGFSEFSVPEAHGISTGWNGSTGSESVASSPIVSNVRLPPTRNGPPQRLGGNSDWSDRPTFFEYLFGE</sequence>
<dbReference type="GeneID" id="25990009"/>
<feature type="region of interest" description="Disordered" evidence="1">
    <location>
        <begin position="323"/>
        <end position="372"/>
    </location>
</feature>